<evidence type="ECO:0000313" key="3">
    <source>
        <dbReference type="EMBL" id="KAJ6992918.1"/>
    </source>
</evidence>
<name>A0AAD6QLZ6_9ROSI</name>
<sequence length="96" mass="10847">MTKIDALRRFLLPCFSPPTTTSTTTTTKKRLSTSLRDDLDNPITTNQEPRIQEDQESSPQQSTLSPIITLAPPRPSKTMVIGTIFCNRRGHVWFCI</sequence>
<dbReference type="PANTHER" id="PTHR31276:SF6">
    <property type="entry name" value="PROTEIN MIZU-KUSSEI 1"/>
    <property type="match status" value="1"/>
</dbReference>
<feature type="compositionally biased region" description="Polar residues" evidence="1">
    <location>
        <begin position="57"/>
        <end position="66"/>
    </location>
</feature>
<keyword evidence="5" id="KW-1185">Reference proteome</keyword>
<dbReference type="EMBL" id="JAQIZT010000006">
    <property type="protein sequence ID" value="KAJ6991767.1"/>
    <property type="molecule type" value="Genomic_DNA"/>
</dbReference>
<protein>
    <submittedName>
        <fullName evidence="3">Uncharacterized protein</fullName>
    </submittedName>
</protein>
<evidence type="ECO:0000313" key="2">
    <source>
        <dbReference type="EMBL" id="KAJ6991767.1"/>
    </source>
</evidence>
<reference evidence="3" key="1">
    <citation type="journal article" date="2023" name="Mol. Ecol. Resour.">
        <title>Chromosome-level genome assembly of a triploid poplar Populus alba 'Berolinensis'.</title>
        <authorList>
            <person name="Chen S."/>
            <person name="Yu Y."/>
            <person name="Wang X."/>
            <person name="Wang S."/>
            <person name="Zhang T."/>
            <person name="Zhou Y."/>
            <person name="He R."/>
            <person name="Meng N."/>
            <person name="Wang Y."/>
            <person name="Liu W."/>
            <person name="Liu Z."/>
            <person name="Liu J."/>
            <person name="Guo Q."/>
            <person name="Huang H."/>
            <person name="Sederoff R.R."/>
            <person name="Wang G."/>
            <person name="Qu G."/>
            <person name="Chen S."/>
        </authorList>
    </citation>
    <scope>NUCLEOTIDE SEQUENCE</scope>
    <source>
        <strain evidence="3">SC-2020</strain>
    </source>
</reference>
<dbReference type="AlphaFoldDB" id="A0AAD6QLZ6"/>
<dbReference type="PANTHER" id="PTHR31276">
    <property type="match status" value="1"/>
</dbReference>
<evidence type="ECO:0000313" key="5">
    <source>
        <dbReference type="Proteomes" id="UP001164929"/>
    </source>
</evidence>
<accession>A0AAD6QLZ6</accession>
<comment type="caution">
    <text evidence="3">The sequence shown here is derived from an EMBL/GenBank/DDBJ whole genome shotgun (WGS) entry which is preliminary data.</text>
</comment>
<evidence type="ECO:0000313" key="4">
    <source>
        <dbReference type="EMBL" id="KAJ6992924.1"/>
    </source>
</evidence>
<dbReference type="Proteomes" id="UP001164929">
    <property type="component" value="Chromosome 6"/>
</dbReference>
<feature type="compositionally biased region" description="Low complexity" evidence="1">
    <location>
        <begin position="17"/>
        <end position="26"/>
    </location>
</feature>
<gene>
    <name evidence="2" type="ORF">NC653_015183</name>
    <name evidence="3" type="ORF">NC653_016130</name>
    <name evidence="4" type="ORF">NC653_016135</name>
</gene>
<evidence type="ECO:0000256" key="1">
    <source>
        <dbReference type="SAM" id="MobiDB-lite"/>
    </source>
</evidence>
<dbReference type="EMBL" id="JAQIZT010000006">
    <property type="protein sequence ID" value="KAJ6992918.1"/>
    <property type="molecule type" value="Genomic_DNA"/>
</dbReference>
<feature type="region of interest" description="Disordered" evidence="1">
    <location>
        <begin position="17"/>
        <end position="72"/>
    </location>
</feature>
<organism evidence="3 5">
    <name type="scientific">Populus alba x Populus x berolinensis</name>
    <dbReference type="NCBI Taxonomy" id="444605"/>
    <lineage>
        <taxon>Eukaryota</taxon>
        <taxon>Viridiplantae</taxon>
        <taxon>Streptophyta</taxon>
        <taxon>Embryophyta</taxon>
        <taxon>Tracheophyta</taxon>
        <taxon>Spermatophyta</taxon>
        <taxon>Magnoliopsida</taxon>
        <taxon>eudicotyledons</taxon>
        <taxon>Gunneridae</taxon>
        <taxon>Pentapetalae</taxon>
        <taxon>rosids</taxon>
        <taxon>fabids</taxon>
        <taxon>Malpighiales</taxon>
        <taxon>Salicaceae</taxon>
        <taxon>Saliceae</taxon>
        <taxon>Populus</taxon>
    </lineage>
</organism>
<dbReference type="EMBL" id="JAQIZT010000006">
    <property type="protein sequence ID" value="KAJ6992924.1"/>
    <property type="molecule type" value="Genomic_DNA"/>
</dbReference>
<proteinExistence type="predicted"/>